<keyword evidence="1" id="KW-0812">Transmembrane</keyword>
<feature type="transmembrane region" description="Helical" evidence="1">
    <location>
        <begin position="127"/>
        <end position="149"/>
    </location>
</feature>
<feature type="transmembrane region" description="Helical" evidence="1">
    <location>
        <begin position="54"/>
        <end position="75"/>
    </location>
</feature>
<reference evidence="2 3" key="1">
    <citation type="submission" date="2019-12" db="EMBL/GenBank/DDBJ databases">
        <title>Genomic-based taxomic classification of the family Erythrobacteraceae.</title>
        <authorList>
            <person name="Xu L."/>
        </authorList>
    </citation>
    <scope>NUCLEOTIDE SEQUENCE [LARGE SCALE GENOMIC DNA]</scope>
    <source>
        <strain evidence="2 3">KCTC 52259</strain>
    </source>
</reference>
<dbReference type="AlphaFoldDB" id="A0A6L7GG43"/>
<comment type="caution">
    <text evidence="2">The sequence shown here is derived from an EMBL/GenBank/DDBJ whole genome shotgun (WGS) entry which is preliminary data.</text>
</comment>
<feature type="transmembrane region" description="Helical" evidence="1">
    <location>
        <begin position="18"/>
        <end position="42"/>
    </location>
</feature>
<name>A0A6L7GG43_9SPHN</name>
<sequence>MDNEMALKRIYQVIAKTYFILATVALLVLAFVIMSVAIIDVIQEFSTPGLKPTVVLQSVGLLIIGFAIVETSNFIAEEEIFQKRELRSSSESRQSLTGFVTIIVIASSLEALVMIFSASRLEVANTIYAAVIFFVAMFSLICLGAYQWLSSRIRADNGSLIRTQ</sequence>
<dbReference type="Proteomes" id="UP000473531">
    <property type="component" value="Unassembled WGS sequence"/>
</dbReference>
<dbReference type="EMBL" id="WTYU01000001">
    <property type="protein sequence ID" value="MXP13641.1"/>
    <property type="molecule type" value="Genomic_DNA"/>
</dbReference>
<accession>A0A6L7GG43</accession>
<protein>
    <submittedName>
        <fullName evidence="2">Uncharacterized protein</fullName>
    </submittedName>
</protein>
<dbReference type="RefSeq" id="WP_160599897.1">
    <property type="nucleotide sequence ID" value="NZ_WTYU01000001.1"/>
</dbReference>
<feature type="transmembrane region" description="Helical" evidence="1">
    <location>
        <begin position="96"/>
        <end position="115"/>
    </location>
</feature>
<keyword evidence="3" id="KW-1185">Reference proteome</keyword>
<evidence type="ECO:0000313" key="2">
    <source>
        <dbReference type="EMBL" id="MXP13641.1"/>
    </source>
</evidence>
<proteinExistence type="predicted"/>
<dbReference type="OrthoDB" id="8452869at2"/>
<keyword evidence="1" id="KW-1133">Transmembrane helix</keyword>
<organism evidence="2 3">
    <name type="scientific">Allopontixanthobacter confluentis</name>
    <dbReference type="NCBI Taxonomy" id="1849021"/>
    <lineage>
        <taxon>Bacteria</taxon>
        <taxon>Pseudomonadati</taxon>
        <taxon>Pseudomonadota</taxon>
        <taxon>Alphaproteobacteria</taxon>
        <taxon>Sphingomonadales</taxon>
        <taxon>Erythrobacteraceae</taxon>
        <taxon>Allopontixanthobacter</taxon>
    </lineage>
</organism>
<evidence type="ECO:0000256" key="1">
    <source>
        <dbReference type="SAM" id="Phobius"/>
    </source>
</evidence>
<evidence type="ECO:0000313" key="3">
    <source>
        <dbReference type="Proteomes" id="UP000473531"/>
    </source>
</evidence>
<gene>
    <name evidence="2" type="ORF">GRI44_02590</name>
</gene>
<keyword evidence="1" id="KW-0472">Membrane</keyword>